<sequence>MDTRAIWGTMVRVSALPVIDVSPLLAAAAGPESEAGRQRVAEEIGAACRESGFFYVSGHGVPAELVDRLDAAARRFFALPEEVKDEIRMERGGRAWRGFFPVGGELTSGRPDLKEGVYFGAEEPAGTLPLHGPNLFPEQVPELREAVLAYLRRMTELGQAVMGGIALSLGLDEDYFRTGYTADPTILFRIFHYPPSPPDDDGWGVGEHTDYGLLTLLLQDANGGLQVRTRSGWIDAPPVPGTFVCNIGDMLDKLTAGHYRSTPHRVRNRSGNERLSFPFFFDPGWDSEVPPLPYAPGRRWDGQVDFTGTYGEYLLSKVSKVFPRLFEQQL</sequence>
<keyword evidence="3 7" id="KW-0479">Metal-binding</keyword>
<keyword evidence="6" id="KW-0045">Antibiotic biosynthesis</keyword>
<keyword evidence="10" id="KW-1185">Reference proteome</keyword>
<dbReference type="InterPro" id="IPR044861">
    <property type="entry name" value="IPNS-like_FE2OG_OXY"/>
</dbReference>
<comment type="similarity">
    <text evidence="2 7">Belongs to the iron/ascorbate-dependent oxidoreductase family.</text>
</comment>
<dbReference type="GO" id="GO:0017000">
    <property type="term" value="P:antibiotic biosynthetic process"/>
    <property type="evidence" value="ECO:0007669"/>
    <property type="project" value="UniProtKB-KW"/>
</dbReference>
<evidence type="ECO:0000256" key="6">
    <source>
        <dbReference type="ARBA" id="ARBA00023194"/>
    </source>
</evidence>
<gene>
    <name evidence="9" type="ORF">B0I32_102402</name>
</gene>
<dbReference type="Gene3D" id="2.60.120.330">
    <property type="entry name" value="B-lactam Antibiotic, Isopenicillin N Synthase, Chain"/>
    <property type="match status" value="1"/>
</dbReference>
<evidence type="ECO:0000256" key="1">
    <source>
        <dbReference type="ARBA" id="ARBA00004792"/>
    </source>
</evidence>
<dbReference type="InterPro" id="IPR027443">
    <property type="entry name" value="IPNS-like_sf"/>
</dbReference>
<evidence type="ECO:0000259" key="8">
    <source>
        <dbReference type="PROSITE" id="PS51471"/>
    </source>
</evidence>
<dbReference type="EMBL" id="PVNG01000002">
    <property type="protein sequence ID" value="PRX69345.1"/>
    <property type="molecule type" value="Genomic_DNA"/>
</dbReference>
<evidence type="ECO:0000313" key="9">
    <source>
        <dbReference type="EMBL" id="PRX69345.1"/>
    </source>
</evidence>
<dbReference type="GO" id="GO:0046872">
    <property type="term" value="F:metal ion binding"/>
    <property type="evidence" value="ECO:0007669"/>
    <property type="project" value="UniProtKB-KW"/>
</dbReference>
<keyword evidence="5 7" id="KW-0408">Iron</keyword>
<dbReference type="PRINTS" id="PR00682">
    <property type="entry name" value="IPNSYNTHASE"/>
</dbReference>
<dbReference type="InterPro" id="IPR005123">
    <property type="entry name" value="Oxoglu/Fe-dep_dioxygenase_dom"/>
</dbReference>
<evidence type="ECO:0000313" key="10">
    <source>
        <dbReference type="Proteomes" id="UP000238312"/>
    </source>
</evidence>
<evidence type="ECO:0000256" key="3">
    <source>
        <dbReference type="ARBA" id="ARBA00022723"/>
    </source>
</evidence>
<dbReference type="SUPFAM" id="SSF51197">
    <property type="entry name" value="Clavaminate synthase-like"/>
    <property type="match status" value="1"/>
</dbReference>
<proteinExistence type="inferred from homology"/>
<feature type="domain" description="Fe2OG dioxygenase" evidence="8">
    <location>
        <begin position="183"/>
        <end position="283"/>
    </location>
</feature>
<evidence type="ECO:0000256" key="4">
    <source>
        <dbReference type="ARBA" id="ARBA00023002"/>
    </source>
</evidence>
<evidence type="ECO:0000256" key="7">
    <source>
        <dbReference type="RuleBase" id="RU003682"/>
    </source>
</evidence>
<dbReference type="Proteomes" id="UP000238312">
    <property type="component" value="Unassembled WGS sequence"/>
</dbReference>
<name>A0A2T0N9A0_9ACTN</name>
<dbReference type="InterPro" id="IPR026992">
    <property type="entry name" value="DIOX_N"/>
</dbReference>
<protein>
    <submittedName>
        <fullName evidence="9">Isopenicillin N synthase-like dioxygenase</fullName>
    </submittedName>
</protein>
<dbReference type="PANTHER" id="PTHR10209:SF881">
    <property type="entry name" value="FI07970P-RELATED"/>
    <property type="match status" value="1"/>
</dbReference>
<dbReference type="Pfam" id="PF14226">
    <property type="entry name" value="DIOX_N"/>
    <property type="match status" value="1"/>
</dbReference>
<dbReference type="Pfam" id="PF03171">
    <property type="entry name" value="2OG-FeII_Oxy"/>
    <property type="match status" value="1"/>
</dbReference>
<dbReference type="PANTHER" id="PTHR10209">
    <property type="entry name" value="OXIDOREDUCTASE, 2OG-FE II OXYGENASE FAMILY PROTEIN"/>
    <property type="match status" value="1"/>
</dbReference>
<evidence type="ECO:0000256" key="2">
    <source>
        <dbReference type="ARBA" id="ARBA00008056"/>
    </source>
</evidence>
<dbReference type="PROSITE" id="PS51471">
    <property type="entry name" value="FE2OG_OXY"/>
    <property type="match status" value="1"/>
</dbReference>
<organism evidence="9 10">
    <name type="scientific">Nonomuraea fuscirosea</name>
    <dbReference type="NCBI Taxonomy" id="1291556"/>
    <lineage>
        <taxon>Bacteria</taxon>
        <taxon>Bacillati</taxon>
        <taxon>Actinomycetota</taxon>
        <taxon>Actinomycetes</taxon>
        <taxon>Streptosporangiales</taxon>
        <taxon>Streptosporangiaceae</taxon>
        <taxon>Nonomuraea</taxon>
    </lineage>
</organism>
<evidence type="ECO:0000256" key="5">
    <source>
        <dbReference type="ARBA" id="ARBA00023004"/>
    </source>
</evidence>
<accession>A0A2T0N9A0</accession>
<comment type="caution">
    <text evidence="9">The sequence shown here is derived from an EMBL/GenBank/DDBJ whole genome shotgun (WGS) entry which is preliminary data.</text>
</comment>
<keyword evidence="9" id="KW-0223">Dioxygenase</keyword>
<reference evidence="9 10" key="1">
    <citation type="submission" date="2018-03" db="EMBL/GenBank/DDBJ databases">
        <title>Genomic Encyclopedia of Type Strains, Phase III (KMG-III): the genomes of soil and plant-associated and newly described type strains.</title>
        <authorList>
            <person name="Whitman W."/>
        </authorList>
    </citation>
    <scope>NUCLEOTIDE SEQUENCE [LARGE SCALE GENOMIC DNA]</scope>
    <source>
        <strain evidence="9 10">CGMCC 4.7104</strain>
    </source>
</reference>
<keyword evidence="4 7" id="KW-0560">Oxidoreductase</keyword>
<dbReference type="GO" id="GO:0051213">
    <property type="term" value="F:dioxygenase activity"/>
    <property type="evidence" value="ECO:0007669"/>
    <property type="project" value="UniProtKB-KW"/>
</dbReference>
<dbReference type="AlphaFoldDB" id="A0A2T0N9A0"/>
<comment type="pathway">
    <text evidence="1">Antibiotic biosynthesis.</text>
</comment>